<evidence type="ECO:0000313" key="10">
    <source>
        <dbReference type="Proteomes" id="UP000182584"/>
    </source>
</evidence>
<dbReference type="InterPro" id="IPR051464">
    <property type="entry name" value="Peptidase_M42_aminopept"/>
</dbReference>
<dbReference type="GO" id="GO:0004177">
    <property type="term" value="F:aminopeptidase activity"/>
    <property type="evidence" value="ECO:0007669"/>
    <property type="project" value="UniProtKB-UniRule"/>
</dbReference>
<dbReference type="AlphaFoldDB" id="A0A1H9P3X3"/>
<gene>
    <name evidence="9" type="ORF">SAMN04487884_105120</name>
</gene>
<feature type="binding site" evidence="8">
    <location>
        <position position="188"/>
    </location>
    <ligand>
        <name>Zn(2+)</name>
        <dbReference type="ChEBI" id="CHEBI:29105"/>
        <label>1</label>
    </ligand>
</feature>
<dbReference type="OrthoDB" id="9772053at2"/>
<dbReference type="Pfam" id="PF05343">
    <property type="entry name" value="Peptidase_M42"/>
    <property type="match status" value="1"/>
</dbReference>
<keyword evidence="5" id="KW-0378">Hydrolase</keyword>
<dbReference type="SUPFAM" id="SSF101821">
    <property type="entry name" value="Aminopeptidase/glucanase lid domain"/>
    <property type="match status" value="1"/>
</dbReference>
<comment type="similarity">
    <text evidence="1 6">Belongs to the peptidase M42 family.</text>
</comment>
<dbReference type="SUPFAM" id="SSF53187">
    <property type="entry name" value="Zn-dependent exopeptidases"/>
    <property type="match status" value="1"/>
</dbReference>
<feature type="active site" description="Proton acceptor" evidence="7">
    <location>
        <position position="222"/>
    </location>
</feature>
<reference evidence="9 10" key="1">
    <citation type="submission" date="2016-10" db="EMBL/GenBank/DDBJ databases">
        <authorList>
            <person name="de Groot N.N."/>
        </authorList>
    </citation>
    <scope>NUCLEOTIDE SEQUENCE [LARGE SCALE GENOMIC DNA]</scope>
    <source>
        <strain evidence="9 10">AR40</strain>
    </source>
</reference>
<feature type="binding site" evidence="8">
    <location>
        <position position="188"/>
    </location>
    <ligand>
        <name>Zn(2+)</name>
        <dbReference type="ChEBI" id="CHEBI:29105"/>
        <label>2</label>
    </ligand>
</feature>
<keyword evidence="4 8" id="KW-0479">Metal-binding</keyword>
<feature type="binding site" evidence="8">
    <location>
        <position position="245"/>
    </location>
    <ligand>
        <name>Zn(2+)</name>
        <dbReference type="ChEBI" id="CHEBI:29105"/>
        <label>1</label>
    </ligand>
</feature>
<dbReference type="PANTHER" id="PTHR32481:SF7">
    <property type="entry name" value="AMINOPEPTIDASE YHFE-RELATED"/>
    <property type="match status" value="1"/>
</dbReference>
<protein>
    <submittedName>
        <fullName evidence="9">Endoglucanase</fullName>
    </submittedName>
</protein>
<organism evidence="9 10">
    <name type="scientific">Butyrivibrio fibrisolvens</name>
    <dbReference type="NCBI Taxonomy" id="831"/>
    <lineage>
        <taxon>Bacteria</taxon>
        <taxon>Bacillati</taxon>
        <taxon>Bacillota</taxon>
        <taxon>Clostridia</taxon>
        <taxon>Lachnospirales</taxon>
        <taxon>Lachnospiraceae</taxon>
        <taxon>Butyrivibrio</taxon>
    </lineage>
</organism>
<dbReference type="Gene3D" id="2.40.30.40">
    <property type="entry name" value="Peptidase M42, domain 2"/>
    <property type="match status" value="1"/>
</dbReference>
<proteinExistence type="inferred from homology"/>
<dbReference type="Gene3D" id="3.40.630.10">
    <property type="entry name" value="Zn peptidases"/>
    <property type="match status" value="1"/>
</dbReference>
<dbReference type="InterPro" id="IPR008007">
    <property type="entry name" value="Peptidase_M42"/>
</dbReference>
<evidence type="ECO:0000313" key="9">
    <source>
        <dbReference type="EMBL" id="SER42529.1"/>
    </source>
</evidence>
<keyword evidence="3" id="KW-0645">Protease</keyword>
<dbReference type="Proteomes" id="UP000182584">
    <property type="component" value="Unassembled WGS sequence"/>
</dbReference>
<dbReference type="GO" id="GO:0046872">
    <property type="term" value="F:metal ion binding"/>
    <property type="evidence" value="ECO:0007669"/>
    <property type="project" value="UniProtKB-UniRule"/>
</dbReference>
<feature type="binding site" evidence="8">
    <location>
        <position position="339"/>
    </location>
    <ligand>
        <name>Zn(2+)</name>
        <dbReference type="ChEBI" id="CHEBI:29105"/>
        <label>2</label>
    </ligand>
</feature>
<keyword evidence="2" id="KW-0031">Aminopeptidase</keyword>
<dbReference type="PANTHER" id="PTHR32481">
    <property type="entry name" value="AMINOPEPTIDASE"/>
    <property type="match status" value="1"/>
</dbReference>
<evidence type="ECO:0000256" key="4">
    <source>
        <dbReference type="ARBA" id="ARBA00022723"/>
    </source>
</evidence>
<evidence type="ECO:0000256" key="8">
    <source>
        <dbReference type="PIRSR" id="PIRSR001123-2"/>
    </source>
</evidence>
<evidence type="ECO:0000256" key="1">
    <source>
        <dbReference type="ARBA" id="ARBA00006272"/>
    </source>
</evidence>
<dbReference type="RefSeq" id="WP_074754902.1">
    <property type="nucleotide sequence ID" value="NZ_FOGJ01000005.1"/>
</dbReference>
<dbReference type="EMBL" id="FOGJ01000005">
    <property type="protein sequence ID" value="SER42529.1"/>
    <property type="molecule type" value="Genomic_DNA"/>
</dbReference>
<sequence>MSNNIFDRGQVEKDFRDMIGELSAVKGPSGFENEVVDLIKRYLSEVDAEVGEDFIHNLTFHMKGHKSSKKLLISAHTDEIGLIIRKIDSNGFLWFETLGGIAPQQFFGKHVVILTDQGHVDGIVQSIHPGRPDRCTTMPQGAGEFFIEIGAQSREEALEMGVEEGNAVSIDYPVIKLGKYRIGGKALDDRALVFLLIELIKLLDKTDAKEYPDFYGLFSSQEEVGARGAIIAANRILPDEAIALDMSLACDIPKVSESVYINELGKGASIKVMDKLSTGIVGVISDADMVRKMKDICKNKGLNYQIEAYAAGATDASLIQTLGHGIRCGGVQIPMRYVHSYEVCDVRDVVDCLELLYNYVIS</sequence>
<comment type="cofactor">
    <cofactor evidence="8">
        <name>a divalent metal cation</name>
        <dbReference type="ChEBI" id="CHEBI:60240"/>
    </cofactor>
    <text evidence="8">Binds 2 divalent metal cations per subunit.</text>
</comment>
<evidence type="ECO:0000256" key="3">
    <source>
        <dbReference type="ARBA" id="ARBA00022670"/>
    </source>
</evidence>
<evidence type="ECO:0000256" key="7">
    <source>
        <dbReference type="PIRSR" id="PIRSR001123-1"/>
    </source>
</evidence>
<evidence type="ECO:0000256" key="2">
    <source>
        <dbReference type="ARBA" id="ARBA00022438"/>
    </source>
</evidence>
<evidence type="ECO:0000256" key="5">
    <source>
        <dbReference type="ARBA" id="ARBA00022801"/>
    </source>
</evidence>
<dbReference type="InterPro" id="IPR023367">
    <property type="entry name" value="Peptidase_M42_dom2"/>
</dbReference>
<feature type="binding site" evidence="8">
    <location>
        <position position="76"/>
    </location>
    <ligand>
        <name>Zn(2+)</name>
        <dbReference type="ChEBI" id="CHEBI:29105"/>
        <label>1</label>
    </ligand>
</feature>
<dbReference type="GO" id="GO:0006508">
    <property type="term" value="P:proteolysis"/>
    <property type="evidence" value="ECO:0007669"/>
    <property type="project" value="UniProtKB-KW"/>
</dbReference>
<dbReference type="PIRSF" id="PIRSF001123">
    <property type="entry name" value="PepA_GA"/>
    <property type="match status" value="1"/>
</dbReference>
<accession>A0A1H9P3X3</accession>
<name>A0A1H9P3X3_BUTFI</name>
<feature type="binding site" evidence="8">
    <location>
        <position position="223"/>
    </location>
    <ligand>
        <name>Zn(2+)</name>
        <dbReference type="ChEBI" id="CHEBI:29105"/>
        <label>2</label>
    </ligand>
</feature>
<evidence type="ECO:0000256" key="6">
    <source>
        <dbReference type="PIRNR" id="PIRNR001123"/>
    </source>
</evidence>